<organism evidence="14 15">
    <name type="scientific">Chenopodium quinoa</name>
    <name type="common">Quinoa</name>
    <dbReference type="NCBI Taxonomy" id="63459"/>
    <lineage>
        <taxon>Eukaryota</taxon>
        <taxon>Viridiplantae</taxon>
        <taxon>Streptophyta</taxon>
        <taxon>Embryophyta</taxon>
        <taxon>Tracheophyta</taxon>
        <taxon>Spermatophyta</taxon>
        <taxon>Magnoliopsida</taxon>
        <taxon>eudicotyledons</taxon>
        <taxon>Gunneridae</taxon>
        <taxon>Pentapetalae</taxon>
        <taxon>Caryophyllales</taxon>
        <taxon>Chenopodiaceae</taxon>
        <taxon>Chenopodioideae</taxon>
        <taxon>Atripliceae</taxon>
        <taxon>Chenopodium</taxon>
    </lineage>
</organism>
<dbReference type="GO" id="GO:0005524">
    <property type="term" value="F:ATP binding"/>
    <property type="evidence" value="ECO:0007669"/>
    <property type="project" value="UniProtKB-KW"/>
</dbReference>
<dbReference type="PANTHER" id="PTHR43394:SF11">
    <property type="entry name" value="ATP-BINDING CASSETTE TRANSPORTER"/>
    <property type="match status" value="1"/>
</dbReference>
<comment type="subcellular location">
    <subcellularLocation>
        <location evidence="1">Membrane</location>
        <topology evidence="1">Multi-pass membrane protein</topology>
    </subcellularLocation>
</comment>
<dbReference type="InterPro" id="IPR027417">
    <property type="entry name" value="P-loop_NTPase"/>
</dbReference>
<dbReference type="Gene3D" id="3.40.50.300">
    <property type="entry name" value="P-loop containing nucleotide triphosphate hydrolases"/>
    <property type="match status" value="2"/>
</dbReference>
<dbReference type="InterPro" id="IPR011527">
    <property type="entry name" value="ABC1_TM_dom"/>
</dbReference>
<feature type="transmembrane region" description="Helical" evidence="11">
    <location>
        <begin position="902"/>
        <end position="924"/>
    </location>
</feature>
<feature type="domain" description="ABC transmembrane type-1" evidence="13">
    <location>
        <begin position="675"/>
        <end position="962"/>
    </location>
</feature>
<keyword evidence="9 11" id="KW-0472">Membrane</keyword>
<dbReference type="FunFam" id="3.40.50.300:FF:000205">
    <property type="entry name" value="ABC transporter B family member 4"/>
    <property type="match status" value="2"/>
</dbReference>
<keyword evidence="5" id="KW-0677">Repeat</keyword>
<dbReference type="OMA" id="PGSIYKQ"/>
<feature type="domain" description="ABC transmembrane type-1" evidence="13">
    <location>
        <begin position="44"/>
        <end position="328"/>
    </location>
</feature>
<dbReference type="SUPFAM" id="SSF52540">
    <property type="entry name" value="P-loop containing nucleoside triphosphate hydrolases"/>
    <property type="match status" value="2"/>
</dbReference>
<evidence type="ECO:0000259" key="12">
    <source>
        <dbReference type="PROSITE" id="PS50893"/>
    </source>
</evidence>
<feature type="region of interest" description="Disordered" evidence="10">
    <location>
        <begin position="627"/>
        <end position="652"/>
    </location>
</feature>
<evidence type="ECO:0000256" key="9">
    <source>
        <dbReference type="ARBA" id="ARBA00023136"/>
    </source>
</evidence>
<dbReference type="InterPro" id="IPR017871">
    <property type="entry name" value="ABC_transporter-like_CS"/>
</dbReference>
<feature type="domain" description="ABC transporter" evidence="12">
    <location>
        <begin position="363"/>
        <end position="598"/>
    </location>
</feature>
<dbReference type="GO" id="GO:0016887">
    <property type="term" value="F:ATP hydrolysis activity"/>
    <property type="evidence" value="ECO:0007669"/>
    <property type="project" value="InterPro"/>
</dbReference>
<evidence type="ECO:0000256" key="2">
    <source>
        <dbReference type="ARBA" id="ARBA00007577"/>
    </source>
</evidence>
<evidence type="ECO:0000256" key="1">
    <source>
        <dbReference type="ARBA" id="ARBA00004141"/>
    </source>
</evidence>
<name>A0A803N6W6_CHEQI</name>
<dbReference type="PROSITE" id="PS50929">
    <property type="entry name" value="ABC_TM1F"/>
    <property type="match status" value="2"/>
</dbReference>
<keyword evidence="4 11" id="KW-0812">Transmembrane</keyword>
<feature type="transmembrane region" description="Helical" evidence="11">
    <location>
        <begin position="189"/>
        <end position="210"/>
    </location>
</feature>
<dbReference type="Gramene" id="AUR62041474-RA">
    <property type="protein sequence ID" value="AUR62041474-RA:cds"/>
    <property type="gene ID" value="AUR62041474"/>
</dbReference>
<dbReference type="EnsemblPlants" id="AUR62041474-RA">
    <property type="protein sequence ID" value="AUR62041474-RA:cds"/>
    <property type="gene ID" value="AUR62041474"/>
</dbReference>
<feature type="domain" description="ABC transporter" evidence="12">
    <location>
        <begin position="997"/>
        <end position="1233"/>
    </location>
</feature>
<evidence type="ECO:0000256" key="11">
    <source>
        <dbReference type="SAM" id="Phobius"/>
    </source>
</evidence>
<dbReference type="Proteomes" id="UP000596660">
    <property type="component" value="Unplaced"/>
</dbReference>
<keyword evidence="6" id="KW-0547">Nucleotide-binding</keyword>
<feature type="transmembrane region" description="Helical" evidence="11">
    <location>
        <begin position="268"/>
        <end position="290"/>
    </location>
</feature>
<reference evidence="14" key="1">
    <citation type="journal article" date="2017" name="Nature">
        <title>The genome of Chenopodium quinoa.</title>
        <authorList>
            <person name="Jarvis D.E."/>
            <person name="Ho Y.S."/>
            <person name="Lightfoot D.J."/>
            <person name="Schmoeckel S.M."/>
            <person name="Li B."/>
            <person name="Borm T.J.A."/>
            <person name="Ohyanagi H."/>
            <person name="Mineta K."/>
            <person name="Michell C.T."/>
            <person name="Saber N."/>
            <person name="Kharbatia N.M."/>
            <person name="Rupper R.R."/>
            <person name="Sharp A.R."/>
            <person name="Dally N."/>
            <person name="Boughton B.A."/>
            <person name="Woo Y.H."/>
            <person name="Gao G."/>
            <person name="Schijlen E.G.W.M."/>
            <person name="Guo X."/>
            <person name="Momin A.A."/>
            <person name="Negrao S."/>
            <person name="Al-Babili S."/>
            <person name="Gehring C."/>
            <person name="Roessner U."/>
            <person name="Jung C."/>
            <person name="Murphy K."/>
            <person name="Arold S.T."/>
            <person name="Gojobori T."/>
            <person name="van der Linden C.G."/>
            <person name="van Loo E.N."/>
            <person name="Jellen E.N."/>
            <person name="Maughan P.J."/>
            <person name="Tester M."/>
        </authorList>
    </citation>
    <scope>NUCLEOTIDE SEQUENCE [LARGE SCALE GENOMIC DNA]</scope>
    <source>
        <strain evidence="14">cv. PI 614886</strain>
    </source>
</reference>
<dbReference type="CDD" id="cd18578">
    <property type="entry name" value="ABC_6TM_Pgp_ABCB1_D2_like"/>
    <property type="match status" value="1"/>
</dbReference>
<evidence type="ECO:0000259" key="13">
    <source>
        <dbReference type="PROSITE" id="PS50929"/>
    </source>
</evidence>
<keyword evidence="15" id="KW-1185">Reference proteome</keyword>
<dbReference type="AlphaFoldDB" id="A0A803N6W6"/>
<dbReference type="GO" id="GO:0090374">
    <property type="term" value="P:oligopeptide export from mitochondrion"/>
    <property type="evidence" value="ECO:0007669"/>
    <property type="project" value="TreeGrafter"/>
</dbReference>
<gene>
    <name evidence="14" type="primary">LOC110721128</name>
</gene>
<dbReference type="GO" id="GO:0005743">
    <property type="term" value="C:mitochondrial inner membrane"/>
    <property type="evidence" value="ECO:0007669"/>
    <property type="project" value="TreeGrafter"/>
</dbReference>
<evidence type="ECO:0000256" key="3">
    <source>
        <dbReference type="ARBA" id="ARBA00022448"/>
    </source>
</evidence>
<dbReference type="InterPro" id="IPR003439">
    <property type="entry name" value="ABC_transporter-like_ATP-bd"/>
</dbReference>
<evidence type="ECO:0000256" key="5">
    <source>
        <dbReference type="ARBA" id="ARBA00022737"/>
    </source>
</evidence>
<dbReference type="CDD" id="cd03249">
    <property type="entry name" value="ABC_MTABC3_MDL1_MDL2"/>
    <property type="match status" value="2"/>
</dbReference>
<feature type="transmembrane region" description="Helical" evidence="11">
    <location>
        <begin position="795"/>
        <end position="813"/>
    </location>
</feature>
<evidence type="ECO:0000256" key="7">
    <source>
        <dbReference type="ARBA" id="ARBA00022840"/>
    </source>
</evidence>
<evidence type="ECO:0000256" key="6">
    <source>
        <dbReference type="ARBA" id="ARBA00022741"/>
    </source>
</evidence>
<protein>
    <submittedName>
        <fullName evidence="14">Uncharacterized protein</fullName>
    </submittedName>
</protein>
<feature type="transmembrane region" description="Helical" evidence="11">
    <location>
        <begin position="40"/>
        <end position="68"/>
    </location>
</feature>
<dbReference type="GO" id="GO:0015421">
    <property type="term" value="F:ABC-type oligopeptide transporter activity"/>
    <property type="evidence" value="ECO:0007669"/>
    <property type="project" value="TreeGrafter"/>
</dbReference>
<dbReference type="SMR" id="A0A803N6W6"/>
<dbReference type="PANTHER" id="PTHR43394">
    <property type="entry name" value="ATP-DEPENDENT PERMEASE MDL1, MITOCHONDRIAL"/>
    <property type="match status" value="1"/>
</dbReference>
<dbReference type="PROSITE" id="PS50893">
    <property type="entry name" value="ABC_TRANSPORTER_2"/>
    <property type="match status" value="2"/>
</dbReference>
<dbReference type="Gene3D" id="1.20.1560.10">
    <property type="entry name" value="ABC transporter type 1, transmembrane domain"/>
    <property type="match status" value="1"/>
</dbReference>
<feature type="transmembrane region" description="Helical" evidence="11">
    <location>
        <begin position="675"/>
        <end position="702"/>
    </location>
</feature>
<dbReference type="SMART" id="SM00382">
    <property type="entry name" value="AAA"/>
    <property type="match status" value="2"/>
</dbReference>
<dbReference type="InterPro" id="IPR039421">
    <property type="entry name" value="Type_1_exporter"/>
</dbReference>
<accession>A0A803N6W6</accession>
<comment type="similarity">
    <text evidence="2">Belongs to the ABC transporter superfamily. ABCB family. Multidrug resistance exporter (TC 3.A.1.201) subfamily.</text>
</comment>
<dbReference type="PROSITE" id="PS00211">
    <property type="entry name" value="ABC_TRANSPORTER_1"/>
    <property type="match status" value="2"/>
</dbReference>
<keyword evidence="3" id="KW-0813">Transport</keyword>
<evidence type="ECO:0000256" key="4">
    <source>
        <dbReference type="ARBA" id="ARBA00022692"/>
    </source>
</evidence>
<feature type="region of interest" description="Disordered" evidence="10">
    <location>
        <begin position="1"/>
        <end position="22"/>
    </location>
</feature>
<keyword evidence="7" id="KW-0067">ATP-binding</keyword>
<feature type="transmembrane region" description="Helical" evidence="11">
    <location>
        <begin position="88"/>
        <end position="111"/>
    </location>
</feature>
<evidence type="ECO:0000313" key="15">
    <source>
        <dbReference type="Proteomes" id="UP000596660"/>
    </source>
</evidence>
<dbReference type="SUPFAM" id="SSF90123">
    <property type="entry name" value="ABC transporter transmembrane region"/>
    <property type="match status" value="2"/>
</dbReference>
<sequence length="1245" mass="135800">MEEITQNMDQDVQEPSNSSTTNTEKVSLFGLFAAADTLDYFLMFFGGLAACVHGAVLPVFFVLFGSMIDSLGKLGADSDKMSDRVSQLSLYLVYLGLITFLSSWLGVAFWMQTGERQTARLRLKYLKAVLKQDIIFFDTEAQNKNLVFHITSDAILVQDAIGDKIGHSLRYLSQFVVGFIVGSLSVWKLALLTLAVVPLLAIAGGVYTVIMSTLSQKAEAAYAESGKVFSQVRTVHSCVGETRAVERYSRSLQKALDFGKKSGLAKGLGIGFTYGLLLCTWALLLWYASILIRHRKTNGGKAFTTILNIIFSGFALGQAAPSIAAVAKAQAAAASIINMIKTDSSSSKRSASGITLQKIVGEIEFREVCFSYPSRSKMIFEGLSFSVSAGKSFAVVGPSGSGKSTIISLVQRFYDPSSGHILLDGHDVQSLKLKWLREQMGLVNQEPVLFAATIAENILYGKEEAGIQQVVEAAKAANAHSFIQSLPDGYHTQVGQGGTQLSGGQKQRIAIARAVIRNPKILLLDEATSALDSESEHVVQKALEEIMSERTTIVVAHRLSTIRDVDQIIVLKNGSVVELGTHEQLISKGGEYAALARLQVSENNLDKTGNINEQTSQTLSYSEYNKNVHPLEDPKSTSAREQKLSNDNEDPITTYPKPTIKELLMLNASEFPNAVLGSVGAALVGIQAPLFAFGISCMLTAFYSNDDSKIKHDVRITSFVFLGVALITVPIYLMQHYFYTLMGERVTTRIRKLMFSAMLSNEIGWFDIEENSVGSLTSKLAADATLVRTTLVDRLSTIVQNMSLIAASFLIAFKLSWRIAAVTVAMFPLMIASSIAEQYFLKGFGGDYSKEYYRANALAGEAISNIRTVAAFGVEEQISKQFSMHLNKPNKQAVLRGHISGLGYGISLLLTFSSYGLTLWYASVLLKHRESNFGEIIKSFMVLITAAFSIAEALSLTPVIMRGSDALGSIFGILKRKTAIDSDDPKSTKVTEIRGDIEFRNISFKYPTRPEILVLNDFNLKVPAGKSLAVVGQSGSGKSTLISLVMRFYDPSSGSILIDGIDIRNLNLKSLRRMIGLVQQEPALFSTTIYENIRYGNEEATEIEIMKAAKAANAHGFISRMPDGYDTRVGEKGSQLSGGQKQRVAIARAILKDPSILLLDEATSALDTSSEKLVQEALEKLMQGRTTIIVAHRLSTIRDADNIAVMSQGKVCELGSHEELVSIHGGIYAQLVDLQQREKVTSIQS</sequence>
<dbReference type="InterPro" id="IPR036640">
    <property type="entry name" value="ABC1_TM_sf"/>
</dbReference>
<dbReference type="Pfam" id="PF00005">
    <property type="entry name" value="ABC_tran"/>
    <property type="match status" value="2"/>
</dbReference>
<dbReference type="Pfam" id="PF00664">
    <property type="entry name" value="ABC_membrane"/>
    <property type="match status" value="2"/>
</dbReference>
<proteinExistence type="inferred from homology"/>
<evidence type="ECO:0000256" key="10">
    <source>
        <dbReference type="SAM" id="MobiDB-lite"/>
    </source>
</evidence>
<reference evidence="14" key="2">
    <citation type="submission" date="2021-03" db="UniProtKB">
        <authorList>
            <consortium name="EnsemblPlants"/>
        </authorList>
    </citation>
    <scope>IDENTIFICATION</scope>
</reference>
<dbReference type="InterPro" id="IPR003593">
    <property type="entry name" value="AAA+_ATPase"/>
</dbReference>
<feature type="transmembrane region" description="Helical" evidence="11">
    <location>
        <begin position="936"/>
        <end position="961"/>
    </location>
</feature>
<feature type="transmembrane region" description="Helical" evidence="11">
    <location>
        <begin position="714"/>
        <end position="733"/>
    </location>
</feature>
<keyword evidence="8 11" id="KW-1133">Transmembrane helix</keyword>
<evidence type="ECO:0000256" key="8">
    <source>
        <dbReference type="ARBA" id="ARBA00022989"/>
    </source>
</evidence>
<feature type="compositionally biased region" description="Basic and acidic residues" evidence="10">
    <location>
        <begin position="629"/>
        <end position="646"/>
    </location>
</feature>
<dbReference type="CDD" id="cd18577">
    <property type="entry name" value="ABC_6TM_Pgp_ABCB1_D1_like"/>
    <property type="match status" value="1"/>
</dbReference>
<evidence type="ECO:0000313" key="14">
    <source>
        <dbReference type="EnsemblPlants" id="AUR62041474-RA:cds"/>
    </source>
</evidence>
<feature type="transmembrane region" description="Helical" evidence="11">
    <location>
        <begin position="820"/>
        <end position="841"/>
    </location>
</feature>
<feature type="transmembrane region" description="Helical" evidence="11">
    <location>
        <begin position="302"/>
        <end position="320"/>
    </location>
</feature>